<evidence type="ECO:0000256" key="3">
    <source>
        <dbReference type="ARBA" id="ARBA00023163"/>
    </source>
</evidence>
<proteinExistence type="predicted"/>
<dbReference type="SUPFAM" id="SSF54909">
    <property type="entry name" value="Dimeric alpha+beta barrel"/>
    <property type="match status" value="1"/>
</dbReference>
<dbReference type="GO" id="GO:0043200">
    <property type="term" value="P:response to amino acid"/>
    <property type="evidence" value="ECO:0007669"/>
    <property type="project" value="TreeGrafter"/>
</dbReference>
<dbReference type="GO" id="GO:0005829">
    <property type="term" value="C:cytosol"/>
    <property type="evidence" value="ECO:0007669"/>
    <property type="project" value="TreeGrafter"/>
</dbReference>
<dbReference type="InterPro" id="IPR036390">
    <property type="entry name" value="WH_DNA-bd_sf"/>
</dbReference>
<dbReference type="Proteomes" id="UP000501387">
    <property type="component" value="Chromosome"/>
</dbReference>
<sequence length="153" mass="16612">MKDIQLSDVDRRIVSALACDGRMPYKELAELVGLPVSTCHGRVRALESRGIITGYHAEVDPVAAGSEVQALILIRIHSHHRNRVSVVSDELVRLPGVQRVFLIGGDIDLVVHVATASVAALRSFVSEHFGSDPIYAHTQTQLVFEARGGQSPL</sequence>
<keyword evidence="6" id="KW-1185">Reference proteome</keyword>
<gene>
    <name evidence="5" type="ORF">G7067_01675</name>
</gene>
<dbReference type="CDD" id="cd00090">
    <property type="entry name" value="HTH_ARSR"/>
    <property type="match status" value="1"/>
</dbReference>
<evidence type="ECO:0000313" key="6">
    <source>
        <dbReference type="Proteomes" id="UP000501387"/>
    </source>
</evidence>
<accession>A0A6G8FGC1</accession>
<dbReference type="InterPro" id="IPR036388">
    <property type="entry name" value="WH-like_DNA-bd_sf"/>
</dbReference>
<dbReference type="SUPFAM" id="SSF46785">
    <property type="entry name" value="Winged helix' DNA-binding domain"/>
    <property type="match status" value="1"/>
</dbReference>
<dbReference type="KEGG" id="lins:G7067_01675"/>
<name>A0A6G8FGC1_9MICO</name>
<dbReference type="InterPro" id="IPR011008">
    <property type="entry name" value="Dimeric_a/b-barrel"/>
</dbReference>
<reference evidence="5 6" key="1">
    <citation type="submission" date="2020-03" db="EMBL/GenBank/DDBJ databases">
        <title>Leucobacter sp. nov., isolated from beetles.</title>
        <authorList>
            <person name="Hyun D.-W."/>
            <person name="Bae J.-W."/>
        </authorList>
    </citation>
    <scope>NUCLEOTIDE SEQUENCE [LARGE SCALE GENOMIC DNA]</scope>
    <source>
        <strain evidence="5 6">HDW9B</strain>
    </source>
</reference>
<dbReference type="SMART" id="SM00344">
    <property type="entry name" value="HTH_ASNC"/>
    <property type="match status" value="1"/>
</dbReference>
<protein>
    <submittedName>
        <fullName evidence="5">Lrp/AsnC family transcriptional regulator</fullName>
    </submittedName>
</protein>
<dbReference type="RefSeq" id="WP_166321475.1">
    <property type="nucleotide sequence ID" value="NZ_CP049934.1"/>
</dbReference>
<dbReference type="AlphaFoldDB" id="A0A6G8FGC1"/>
<dbReference type="Pfam" id="PF01037">
    <property type="entry name" value="AsnC_trans_reg"/>
    <property type="match status" value="1"/>
</dbReference>
<evidence type="ECO:0000259" key="4">
    <source>
        <dbReference type="PROSITE" id="PS50956"/>
    </source>
</evidence>
<dbReference type="InterPro" id="IPR000485">
    <property type="entry name" value="AsnC-type_HTH_dom"/>
</dbReference>
<dbReference type="PROSITE" id="PS50956">
    <property type="entry name" value="HTH_ASNC_2"/>
    <property type="match status" value="1"/>
</dbReference>
<keyword evidence="1" id="KW-0805">Transcription regulation</keyword>
<dbReference type="EMBL" id="CP049934">
    <property type="protein sequence ID" value="QIM15404.1"/>
    <property type="molecule type" value="Genomic_DNA"/>
</dbReference>
<keyword evidence="2" id="KW-0238">DNA-binding</keyword>
<dbReference type="PANTHER" id="PTHR30154">
    <property type="entry name" value="LEUCINE-RESPONSIVE REGULATORY PROTEIN"/>
    <property type="match status" value="1"/>
</dbReference>
<dbReference type="InterPro" id="IPR011991">
    <property type="entry name" value="ArsR-like_HTH"/>
</dbReference>
<dbReference type="InterPro" id="IPR019888">
    <property type="entry name" value="Tscrpt_reg_AsnC-like"/>
</dbReference>
<dbReference type="GO" id="GO:0043565">
    <property type="term" value="F:sequence-specific DNA binding"/>
    <property type="evidence" value="ECO:0007669"/>
    <property type="project" value="InterPro"/>
</dbReference>
<evidence type="ECO:0000313" key="5">
    <source>
        <dbReference type="EMBL" id="QIM15404.1"/>
    </source>
</evidence>
<evidence type="ECO:0000256" key="2">
    <source>
        <dbReference type="ARBA" id="ARBA00023125"/>
    </source>
</evidence>
<organism evidence="5 6">
    <name type="scientific">Leucobacter insecticola</name>
    <dbReference type="NCBI Taxonomy" id="2714934"/>
    <lineage>
        <taxon>Bacteria</taxon>
        <taxon>Bacillati</taxon>
        <taxon>Actinomycetota</taxon>
        <taxon>Actinomycetes</taxon>
        <taxon>Micrococcales</taxon>
        <taxon>Microbacteriaceae</taxon>
        <taxon>Leucobacter</taxon>
    </lineage>
</organism>
<feature type="domain" description="HTH asnC-type" evidence="4">
    <location>
        <begin position="6"/>
        <end position="67"/>
    </location>
</feature>
<dbReference type="PANTHER" id="PTHR30154:SF54">
    <property type="entry name" value="POSSIBLE TRANSCRIPTIONAL REGULATORY PROTEIN (PROBABLY LRP_ASNC-FAMILY)"/>
    <property type="match status" value="1"/>
</dbReference>
<dbReference type="Gene3D" id="1.10.10.10">
    <property type="entry name" value="Winged helix-like DNA-binding domain superfamily/Winged helix DNA-binding domain"/>
    <property type="match status" value="1"/>
</dbReference>
<dbReference type="PRINTS" id="PR00033">
    <property type="entry name" value="HTHASNC"/>
</dbReference>
<keyword evidence="3" id="KW-0804">Transcription</keyword>
<dbReference type="Gene3D" id="3.30.70.920">
    <property type="match status" value="1"/>
</dbReference>
<dbReference type="InterPro" id="IPR019887">
    <property type="entry name" value="Tscrpt_reg_AsnC/Lrp_C"/>
</dbReference>
<dbReference type="Pfam" id="PF13412">
    <property type="entry name" value="HTH_24"/>
    <property type="match status" value="1"/>
</dbReference>
<evidence type="ECO:0000256" key="1">
    <source>
        <dbReference type="ARBA" id="ARBA00023015"/>
    </source>
</evidence>